<dbReference type="GO" id="GO:0032259">
    <property type="term" value="P:methylation"/>
    <property type="evidence" value="ECO:0007669"/>
    <property type="project" value="UniProtKB-KW"/>
</dbReference>
<dbReference type="PRINTS" id="PR00996">
    <property type="entry name" value="CHERMTFRASE"/>
</dbReference>
<sequence length="1081" mass="122440">MDKLDIKTDQNNEFPIIGIACCSASLESLKTFVGSLTETTGSFIIFQDLSQPQQKNLSEMLQQTAILPVQEIVNTAEMKPGYIYVVPENNFLILNQGTLSLKRFTREEKPSESLDQFFGALAEKFGNDAIGLLLNYPTGEGAWGLKKIRAKGGATIAVADLTVLPVSDVTDTTFDYYIRPTHTADLLATIRAAKLAVQDQSAEAQQAYEDIIRLAAIKNRTTLERFNPEILKRKIAKRMVLTRQKSLAGYLRMLKDSPSEQDLLFYEILNSPTFFFNSTAFDVLGNIAFSALLENSSGKELRLWSPGCRSGEEVYSLAIVLHEYLQSSGHNNLSFKIFATDISLKNIKKARTGIYSQQDIKYVDQVRMEKYFIKKDSKWQVGRIIRDCCVFAVHDITKDFPLSGIDLISCRNALPLFSTELRLQLAATFHYALNPGGFLLIAEEDSIPQSEELFQATEIKGLYIRKNTYGCIQTRDLLNSAVAITEHQSATSIKHESVDADTKDFRKITAELLAEQYAPAAVLINEHFEIVHFNGDTSPFLQPPAGTPNFNILNMAHHEVRLILKKAILDARSEKRSQQQNAVLSIGHSTYTASFEVVYLPMHSELLLVVFSRKPILNSDETLKDSIKAEIPPHNTNSKELTRKQELYFEELQTTNEELLQRTQELELLNEELKTTAEELRSNNEELSCTNDELKDRRNELSALQQLHASIIKNLKEPLIILDQNLIVQSANPAFYRSFGIQDGIIEGLSIFDGANSQWISPEFKELVLQRINRKEMVQDTRIPLASGPTLRKYMVNAMAIENELQQCVMLTFRDFTDFEEAKKELSFQRQQQLERSTQLEHFTASATDKLLDPVRKIHMFAKKIVDTEKSLTQGSIHSLERILNTSHNLERLIEDLVIYLRVHFEQKKPKKTDLNQILRKVLNELKSPIRQTSAIIESEELPLMPVIPCQIRLLFAHLISNTLRFANEASAPMLKITLHHIKDISHEISGAYPENEYIKLSFTDNGRGFEQNYETLVFNPFYQLHRSEKNYGSGLGLALVRQIALNHHGMAKVSSSLGQGTTVSIYLPVTVSFEEQCSPN</sequence>
<evidence type="ECO:0000256" key="1">
    <source>
        <dbReference type="PROSITE-ProRule" id="PRU00050"/>
    </source>
</evidence>
<evidence type="ECO:0000259" key="3">
    <source>
        <dbReference type="PROSITE" id="PS50109"/>
    </source>
</evidence>
<dbReference type="Pfam" id="PF01739">
    <property type="entry name" value="CheR"/>
    <property type="match status" value="1"/>
</dbReference>
<dbReference type="PANTHER" id="PTHR24422:SF27">
    <property type="entry name" value="PROTEIN-GLUTAMATE O-METHYLTRANSFERASE"/>
    <property type="match status" value="1"/>
</dbReference>
<dbReference type="GO" id="GO:0008983">
    <property type="term" value="F:protein-glutamate O-methyltransferase activity"/>
    <property type="evidence" value="ECO:0007669"/>
    <property type="project" value="UniProtKB-EC"/>
</dbReference>
<evidence type="ECO:0000256" key="2">
    <source>
        <dbReference type="SAM" id="Coils"/>
    </source>
</evidence>
<feature type="coiled-coil region" evidence="2">
    <location>
        <begin position="649"/>
        <end position="707"/>
    </location>
</feature>
<dbReference type="InterPro" id="IPR035909">
    <property type="entry name" value="CheB_C"/>
</dbReference>
<dbReference type="SUPFAM" id="SSF55874">
    <property type="entry name" value="ATPase domain of HSP90 chaperone/DNA topoisomerase II/histidine kinase"/>
    <property type="match status" value="1"/>
</dbReference>
<feature type="domain" description="CheB-type methylesterase" evidence="4">
    <location>
        <begin position="13"/>
        <end position="157"/>
    </location>
</feature>
<dbReference type="GO" id="GO:0005737">
    <property type="term" value="C:cytoplasm"/>
    <property type="evidence" value="ECO:0007669"/>
    <property type="project" value="InterPro"/>
</dbReference>
<dbReference type="EMBL" id="CP016907">
    <property type="protein sequence ID" value="AOC97035.1"/>
    <property type="molecule type" value="Genomic_DNA"/>
</dbReference>
<protein>
    <submittedName>
        <fullName evidence="6">Chemotaxis protein methyltransferase Cher2</fullName>
        <ecNumber evidence="6">2.1.1.80</ecNumber>
    </submittedName>
</protein>
<dbReference type="InterPro" id="IPR003594">
    <property type="entry name" value="HATPase_dom"/>
</dbReference>
<dbReference type="PROSITE" id="PS50123">
    <property type="entry name" value="CHER"/>
    <property type="match status" value="1"/>
</dbReference>
<feature type="domain" description="Histidine kinase" evidence="3">
    <location>
        <begin position="846"/>
        <end position="1072"/>
    </location>
</feature>
<dbReference type="InterPro" id="IPR036890">
    <property type="entry name" value="HATPase_C_sf"/>
</dbReference>
<dbReference type="SMART" id="SM00387">
    <property type="entry name" value="HATPase_c"/>
    <property type="match status" value="1"/>
</dbReference>
<dbReference type="GO" id="GO:0000156">
    <property type="term" value="F:phosphorelay response regulator activity"/>
    <property type="evidence" value="ECO:0007669"/>
    <property type="project" value="InterPro"/>
</dbReference>
<dbReference type="InterPro" id="IPR000673">
    <property type="entry name" value="Sig_transdc_resp-reg_Me-estase"/>
</dbReference>
<dbReference type="PROSITE" id="PS50109">
    <property type="entry name" value="HIS_KIN"/>
    <property type="match status" value="1"/>
</dbReference>
<evidence type="ECO:0000259" key="4">
    <source>
        <dbReference type="PROSITE" id="PS50122"/>
    </source>
</evidence>
<dbReference type="KEGG" id="fjg:BB050_03957"/>
<dbReference type="PANTHER" id="PTHR24422">
    <property type="entry name" value="CHEMOTAXIS PROTEIN METHYLTRANSFERASE"/>
    <property type="match status" value="1"/>
</dbReference>
<dbReference type="EC" id="2.1.1.80" evidence="6"/>
<dbReference type="SUPFAM" id="SSF55785">
    <property type="entry name" value="PYP-like sensor domain (PAS domain)"/>
    <property type="match status" value="1"/>
</dbReference>
<dbReference type="InterPro" id="IPR029063">
    <property type="entry name" value="SAM-dependent_MTases_sf"/>
</dbReference>
<keyword evidence="6" id="KW-0808">Transferase</keyword>
<comment type="caution">
    <text evidence="1">Lacks conserved residue(s) required for the propagation of feature annotation.</text>
</comment>
<dbReference type="SMART" id="SM00138">
    <property type="entry name" value="MeTrc"/>
    <property type="match status" value="1"/>
</dbReference>
<reference evidence="6 7" key="1">
    <citation type="submission" date="2016-08" db="EMBL/GenBank/DDBJ databases">
        <title>Complete genome sequence of Flavobacterium johnsoniae strain GSE09, a volatile-producing biocontrol agent isolated from cucumber (Cucumis sativus).</title>
        <authorList>
            <person name="Jeong J.-J."/>
            <person name="Oh J.Y."/>
            <person name="Jim Y.J."/>
            <person name="Sang M.K."/>
            <person name="Kim K.D."/>
        </authorList>
    </citation>
    <scope>NUCLEOTIDE SEQUENCE [LARGE SCALE GENOMIC DNA]</scope>
    <source>
        <strain evidence="6 7">GSE09</strain>
    </source>
</reference>
<feature type="domain" description="CheR-type methyltransferase" evidence="5">
    <location>
        <begin position="196"/>
        <end position="470"/>
    </location>
</feature>
<keyword evidence="6" id="KW-0489">Methyltransferase</keyword>
<dbReference type="InterPro" id="IPR050903">
    <property type="entry name" value="Bact_Chemotaxis_MeTrfase"/>
</dbReference>
<dbReference type="GO" id="GO:0008984">
    <property type="term" value="F:protein-glutamate methylesterase activity"/>
    <property type="evidence" value="ECO:0007669"/>
    <property type="project" value="InterPro"/>
</dbReference>
<dbReference type="Pfam" id="PF02518">
    <property type="entry name" value="HATPase_c"/>
    <property type="match status" value="1"/>
</dbReference>
<dbReference type="Gene3D" id="3.30.450.20">
    <property type="entry name" value="PAS domain"/>
    <property type="match status" value="1"/>
</dbReference>
<gene>
    <name evidence="6" type="primary">cheR2_2</name>
    <name evidence="6" type="ORF">BB050_03957</name>
</gene>
<dbReference type="InterPro" id="IPR022642">
    <property type="entry name" value="CheR_C"/>
</dbReference>
<dbReference type="Gene3D" id="3.40.50.150">
    <property type="entry name" value="Vaccinia Virus protein VP39"/>
    <property type="match status" value="1"/>
</dbReference>
<dbReference type="InterPro" id="IPR005467">
    <property type="entry name" value="His_kinase_dom"/>
</dbReference>
<dbReference type="RefSeq" id="WP_066034788.1">
    <property type="nucleotide sequence ID" value="NZ_CP016907.1"/>
</dbReference>
<evidence type="ECO:0000259" key="5">
    <source>
        <dbReference type="PROSITE" id="PS50123"/>
    </source>
</evidence>
<dbReference type="AlphaFoldDB" id="A0AAC9GJV6"/>
<dbReference type="PROSITE" id="PS50122">
    <property type="entry name" value="CHEB"/>
    <property type="match status" value="1"/>
</dbReference>
<dbReference type="Proteomes" id="UP000093276">
    <property type="component" value="Chromosome"/>
</dbReference>
<dbReference type="GeneID" id="32309839"/>
<dbReference type="InterPro" id="IPR035965">
    <property type="entry name" value="PAS-like_dom_sf"/>
</dbReference>
<dbReference type="InterPro" id="IPR000780">
    <property type="entry name" value="CheR_MeTrfase"/>
</dbReference>
<dbReference type="Gene3D" id="3.30.565.10">
    <property type="entry name" value="Histidine kinase-like ATPase, C-terminal domain"/>
    <property type="match status" value="1"/>
</dbReference>
<evidence type="ECO:0000313" key="6">
    <source>
        <dbReference type="EMBL" id="AOC97035.1"/>
    </source>
</evidence>
<dbReference type="Pfam" id="PF01339">
    <property type="entry name" value="CheB_methylest"/>
    <property type="match status" value="1"/>
</dbReference>
<dbReference type="SUPFAM" id="SSF53335">
    <property type="entry name" value="S-adenosyl-L-methionine-dependent methyltransferases"/>
    <property type="match status" value="1"/>
</dbReference>
<name>A0AAC9GJV6_9FLAO</name>
<dbReference type="CDD" id="cd00075">
    <property type="entry name" value="HATPase"/>
    <property type="match status" value="1"/>
</dbReference>
<dbReference type="GO" id="GO:0006935">
    <property type="term" value="P:chemotaxis"/>
    <property type="evidence" value="ECO:0007669"/>
    <property type="project" value="InterPro"/>
</dbReference>
<organism evidence="6 7">
    <name type="scientific">Flavobacterium anhuiense</name>
    <dbReference type="NCBI Taxonomy" id="459526"/>
    <lineage>
        <taxon>Bacteria</taxon>
        <taxon>Pseudomonadati</taxon>
        <taxon>Bacteroidota</taxon>
        <taxon>Flavobacteriia</taxon>
        <taxon>Flavobacteriales</taxon>
        <taxon>Flavobacteriaceae</taxon>
        <taxon>Flavobacterium</taxon>
    </lineage>
</organism>
<keyword evidence="2" id="KW-0175">Coiled coil</keyword>
<proteinExistence type="predicted"/>
<dbReference type="Gene3D" id="3.40.50.180">
    <property type="entry name" value="Methylesterase CheB, C-terminal domain"/>
    <property type="match status" value="1"/>
</dbReference>
<evidence type="ECO:0000313" key="7">
    <source>
        <dbReference type="Proteomes" id="UP000093276"/>
    </source>
</evidence>
<accession>A0AAC9GJV6</accession>
<dbReference type="SUPFAM" id="SSF52738">
    <property type="entry name" value="Methylesterase CheB, C-terminal domain"/>
    <property type="match status" value="1"/>
</dbReference>